<dbReference type="Pfam" id="PF01464">
    <property type="entry name" value="SLT"/>
    <property type="match status" value="1"/>
</dbReference>
<comment type="similarity">
    <text evidence="1">Belongs to the transglycosylase Slt family.</text>
</comment>
<sequence length="221" mass="25250">MTRIQGTVVSSILAVSFTFVFIGKMPHHVNGMSPYYSSFRAIESKVFERAEMERQRTAEKLRDQARSKIRKVLLEYKTGLAEEFELQMPELILQESAKYGYDPLFLTALIITESSFYNRAKSHRGALGLMQIRPATGKAIAKEAQIEWKGTPTLFDPGMNIAIGAYYLNKLLDRFGDLSLALEAYNHGPSQLSRYLRKGFRPKKYSQQVNKHYKLIQSLSI</sequence>
<keyword evidence="2" id="KW-0472">Membrane</keyword>
<protein>
    <submittedName>
        <fullName evidence="4">Lytic transglycosylase domain-containing protein</fullName>
    </submittedName>
</protein>
<organism evidence="4 5">
    <name type="scientific">Candidatus Nitrohelix vancouverensis</name>
    <dbReference type="NCBI Taxonomy" id="2705534"/>
    <lineage>
        <taxon>Bacteria</taxon>
        <taxon>Pseudomonadati</taxon>
        <taxon>Nitrospinota/Tectimicrobiota group</taxon>
        <taxon>Nitrospinota</taxon>
        <taxon>Nitrospinia</taxon>
        <taxon>Nitrospinales</taxon>
        <taxon>Nitrospinaceae</taxon>
        <taxon>Candidatus Nitrohelix</taxon>
    </lineage>
</organism>
<evidence type="ECO:0000313" key="5">
    <source>
        <dbReference type="Proteomes" id="UP000594464"/>
    </source>
</evidence>
<dbReference type="PANTHER" id="PTHR37423:SF5">
    <property type="entry name" value="SOLUBLE LYTIC MUREIN TRANSGLYCOSYLASE"/>
    <property type="match status" value="1"/>
</dbReference>
<accession>A0A7T0C5M3</accession>
<evidence type="ECO:0000259" key="3">
    <source>
        <dbReference type="Pfam" id="PF01464"/>
    </source>
</evidence>
<feature type="domain" description="Transglycosylase SLT" evidence="3">
    <location>
        <begin position="91"/>
        <end position="204"/>
    </location>
</feature>
<dbReference type="Proteomes" id="UP000594464">
    <property type="component" value="Chromosome"/>
</dbReference>
<evidence type="ECO:0000256" key="1">
    <source>
        <dbReference type="ARBA" id="ARBA00007734"/>
    </source>
</evidence>
<evidence type="ECO:0000256" key="2">
    <source>
        <dbReference type="SAM" id="Phobius"/>
    </source>
</evidence>
<keyword evidence="2" id="KW-0812">Transmembrane</keyword>
<dbReference type="KEGG" id="nva:G3M78_15375"/>
<keyword evidence="2" id="KW-1133">Transmembrane helix</keyword>
<dbReference type="InterPro" id="IPR008258">
    <property type="entry name" value="Transglycosylase_SLT_dom_1"/>
</dbReference>
<name>A0A7T0C5M3_9BACT</name>
<reference evidence="5" key="1">
    <citation type="submission" date="2020-02" db="EMBL/GenBank/DDBJ databases">
        <title>Genomic and physiological characterization of two novel Nitrospinaceae genera.</title>
        <authorList>
            <person name="Mueller A.J."/>
            <person name="Jung M.-Y."/>
            <person name="Strachan C.R."/>
            <person name="Herbold C.W."/>
            <person name="Kirkegaard R.H."/>
            <person name="Daims H."/>
        </authorList>
    </citation>
    <scope>NUCLEOTIDE SEQUENCE [LARGE SCALE GENOMIC DNA]</scope>
</reference>
<dbReference type="CDD" id="cd16896">
    <property type="entry name" value="LT_Slt70-like"/>
    <property type="match status" value="1"/>
</dbReference>
<proteinExistence type="inferred from homology"/>
<evidence type="ECO:0000313" key="4">
    <source>
        <dbReference type="EMBL" id="QPJ66880.1"/>
    </source>
</evidence>
<gene>
    <name evidence="4" type="ORF">G3M78_15375</name>
</gene>
<dbReference type="Gene3D" id="1.10.530.10">
    <property type="match status" value="1"/>
</dbReference>
<dbReference type="InterPro" id="IPR023346">
    <property type="entry name" value="Lysozyme-like_dom_sf"/>
</dbReference>
<dbReference type="EMBL" id="CP048620">
    <property type="protein sequence ID" value="QPJ66880.1"/>
    <property type="molecule type" value="Genomic_DNA"/>
</dbReference>
<dbReference type="PANTHER" id="PTHR37423">
    <property type="entry name" value="SOLUBLE LYTIC MUREIN TRANSGLYCOSYLASE-RELATED"/>
    <property type="match status" value="1"/>
</dbReference>
<feature type="transmembrane region" description="Helical" evidence="2">
    <location>
        <begin position="6"/>
        <end position="23"/>
    </location>
</feature>
<dbReference type="SUPFAM" id="SSF53955">
    <property type="entry name" value="Lysozyme-like"/>
    <property type="match status" value="1"/>
</dbReference>
<dbReference type="AlphaFoldDB" id="A0A7T0C5M3"/>